<dbReference type="InterPro" id="IPR036291">
    <property type="entry name" value="NAD(P)-bd_dom_sf"/>
</dbReference>
<dbReference type="PANTHER" id="PTHR48079">
    <property type="entry name" value="PROTEIN YEEZ"/>
    <property type="match status" value="1"/>
</dbReference>
<dbReference type="PANTHER" id="PTHR48079:SF3">
    <property type="entry name" value="NAD-DEPENDENT EPIMERASE_DEHYDRATASE DOMAIN-CONTAINING PROTEIN"/>
    <property type="match status" value="1"/>
</dbReference>
<dbReference type="SUPFAM" id="SSF51735">
    <property type="entry name" value="NAD(P)-binding Rossmann-fold domains"/>
    <property type="match status" value="1"/>
</dbReference>
<dbReference type="Gene3D" id="3.40.50.720">
    <property type="entry name" value="NAD(P)-binding Rossmann-like Domain"/>
    <property type="match status" value="1"/>
</dbReference>
<dbReference type="EMBL" id="JAGTJQ010000001">
    <property type="protein sequence ID" value="KAH7040835.1"/>
    <property type="molecule type" value="Genomic_DNA"/>
</dbReference>
<dbReference type="InterPro" id="IPR001509">
    <property type="entry name" value="Epimerase_deHydtase"/>
</dbReference>
<comment type="caution">
    <text evidence="2">The sequence shown here is derived from an EMBL/GenBank/DDBJ whole genome shotgun (WGS) entry which is preliminary data.</text>
</comment>
<dbReference type="RefSeq" id="XP_046018890.1">
    <property type="nucleotide sequence ID" value="XM_046160002.1"/>
</dbReference>
<dbReference type="GeneID" id="70189548"/>
<dbReference type="OrthoDB" id="2735536at2759"/>
<organism evidence="2 3">
    <name type="scientific">Microdochium trichocladiopsis</name>
    <dbReference type="NCBI Taxonomy" id="1682393"/>
    <lineage>
        <taxon>Eukaryota</taxon>
        <taxon>Fungi</taxon>
        <taxon>Dikarya</taxon>
        <taxon>Ascomycota</taxon>
        <taxon>Pezizomycotina</taxon>
        <taxon>Sordariomycetes</taxon>
        <taxon>Xylariomycetidae</taxon>
        <taxon>Xylariales</taxon>
        <taxon>Microdochiaceae</taxon>
        <taxon>Microdochium</taxon>
    </lineage>
</organism>
<dbReference type="GO" id="GO:0005737">
    <property type="term" value="C:cytoplasm"/>
    <property type="evidence" value="ECO:0007669"/>
    <property type="project" value="TreeGrafter"/>
</dbReference>
<proteinExistence type="predicted"/>
<dbReference type="Pfam" id="PF01370">
    <property type="entry name" value="Epimerase"/>
    <property type="match status" value="1"/>
</dbReference>
<feature type="domain" description="NAD-dependent epimerase/dehydratase" evidence="1">
    <location>
        <begin position="10"/>
        <end position="255"/>
    </location>
</feature>
<dbReference type="AlphaFoldDB" id="A0A9P8YID0"/>
<evidence type="ECO:0000259" key="1">
    <source>
        <dbReference type="Pfam" id="PF01370"/>
    </source>
</evidence>
<dbReference type="Proteomes" id="UP000756346">
    <property type="component" value="Unassembled WGS sequence"/>
</dbReference>
<dbReference type="GO" id="GO:0004029">
    <property type="term" value="F:aldehyde dehydrogenase (NAD+) activity"/>
    <property type="evidence" value="ECO:0007669"/>
    <property type="project" value="TreeGrafter"/>
</dbReference>
<name>A0A9P8YID0_9PEZI</name>
<protein>
    <recommendedName>
        <fullName evidence="1">NAD-dependent epimerase/dehydratase domain-containing protein</fullName>
    </recommendedName>
</protein>
<gene>
    <name evidence="2" type="ORF">B0I36DRAFT_371308</name>
</gene>
<sequence>MASSQSRKSVLVTGANGYIGNAVCKAFVRAGWCVFGLVRQPEAAQSLAAQEVIPLLGSATLQDSGASDPSNTDELLQRYPWLKDLLAQTVKLDVIIGCSEQWPDYVSHYTSVTQFFRALASISSSNGTKPLVLWSSGCKDYGVGALSDAPDLRPHTEESPLMTEGFLAPRTEYSQKIFSHSDIFDAVLLRPTNVYGYNSSFYGAAFQFAEELASKGSGLDRSGKIEVPLEGRSIMHALHVDDCAEAYLALAEHSGRNAIAGQCFNISSSSFETTDQVVQALARDYSIAEKVLCVGETSETPGHLANIFGYSQWVDSSKIRAATGWQDKRLSFSQGIGVYRRAYEATKGSDSGSRNVDKLHTVSLK</sequence>
<dbReference type="InterPro" id="IPR051783">
    <property type="entry name" value="NAD(P)-dependent_oxidoreduct"/>
</dbReference>
<reference evidence="2" key="1">
    <citation type="journal article" date="2021" name="Nat. Commun.">
        <title>Genetic determinants of endophytism in the Arabidopsis root mycobiome.</title>
        <authorList>
            <person name="Mesny F."/>
            <person name="Miyauchi S."/>
            <person name="Thiergart T."/>
            <person name="Pickel B."/>
            <person name="Atanasova L."/>
            <person name="Karlsson M."/>
            <person name="Huettel B."/>
            <person name="Barry K.W."/>
            <person name="Haridas S."/>
            <person name="Chen C."/>
            <person name="Bauer D."/>
            <person name="Andreopoulos W."/>
            <person name="Pangilinan J."/>
            <person name="LaButti K."/>
            <person name="Riley R."/>
            <person name="Lipzen A."/>
            <person name="Clum A."/>
            <person name="Drula E."/>
            <person name="Henrissat B."/>
            <person name="Kohler A."/>
            <person name="Grigoriev I.V."/>
            <person name="Martin F.M."/>
            <person name="Hacquard S."/>
        </authorList>
    </citation>
    <scope>NUCLEOTIDE SEQUENCE</scope>
    <source>
        <strain evidence="2">MPI-CAGE-CH-0230</strain>
    </source>
</reference>
<keyword evidence="3" id="KW-1185">Reference proteome</keyword>
<accession>A0A9P8YID0</accession>
<evidence type="ECO:0000313" key="3">
    <source>
        <dbReference type="Proteomes" id="UP000756346"/>
    </source>
</evidence>
<evidence type="ECO:0000313" key="2">
    <source>
        <dbReference type="EMBL" id="KAH7040835.1"/>
    </source>
</evidence>